<dbReference type="InterPro" id="IPR038538">
    <property type="entry name" value="MTERF_sf"/>
</dbReference>
<organism evidence="4 5">
    <name type="scientific">Cardamine amara subsp. amara</name>
    <dbReference type="NCBI Taxonomy" id="228776"/>
    <lineage>
        <taxon>Eukaryota</taxon>
        <taxon>Viridiplantae</taxon>
        <taxon>Streptophyta</taxon>
        <taxon>Embryophyta</taxon>
        <taxon>Tracheophyta</taxon>
        <taxon>Spermatophyta</taxon>
        <taxon>Magnoliopsida</taxon>
        <taxon>eudicotyledons</taxon>
        <taxon>Gunneridae</taxon>
        <taxon>Pentapetalae</taxon>
        <taxon>rosids</taxon>
        <taxon>malvids</taxon>
        <taxon>Brassicales</taxon>
        <taxon>Brassicaceae</taxon>
        <taxon>Cardamineae</taxon>
        <taxon>Cardamine</taxon>
    </lineage>
</organism>
<evidence type="ECO:0000313" key="5">
    <source>
        <dbReference type="Proteomes" id="UP001558713"/>
    </source>
</evidence>
<name>A0ABD0ZP28_CARAN</name>
<keyword evidence="2" id="KW-0806">Transcription termination</keyword>
<comment type="similarity">
    <text evidence="1">Belongs to the mTERF family.</text>
</comment>
<dbReference type="GO" id="GO:0006353">
    <property type="term" value="P:DNA-templated transcription termination"/>
    <property type="evidence" value="ECO:0007669"/>
    <property type="project" value="UniProtKB-KW"/>
</dbReference>
<dbReference type="InterPro" id="IPR003690">
    <property type="entry name" value="MTERF"/>
</dbReference>
<dbReference type="PANTHER" id="PTHR13068:SF132">
    <property type="entry name" value="MITOCHONDRIAL TRANSCRIPTION TERMINATION FACTOR FAMILY PROTEIN"/>
    <property type="match status" value="1"/>
</dbReference>
<dbReference type="Pfam" id="PF02536">
    <property type="entry name" value="mTERF"/>
    <property type="match status" value="1"/>
</dbReference>
<keyword evidence="3" id="KW-0809">Transit peptide</keyword>
<dbReference type="Proteomes" id="UP001558713">
    <property type="component" value="Unassembled WGS sequence"/>
</dbReference>
<proteinExistence type="inferred from homology"/>
<keyword evidence="2" id="KW-0804">Transcription</keyword>
<keyword evidence="5" id="KW-1185">Reference proteome</keyword>
<protein>
    <submittedName>
        <fullName evidence="4">Uncharacterized protein</fullName>
    </submittedName>
</protein>
<keyword evidence="2" id="KW-0805">Transcription regulation</keyword>
<reference evidence="4 5" key="1">
    <citation type="submission" date="2024-04" db="EMBL/GenBank/DDBJ databases">
        <title>Genome assembly C_amara_ONT_v2.</title>
        <authorList>
            <person name="Yant L."/>
            <person name="Moore C."/>
            <person name="Slenker M."/>
        </authorList>
    </citation>
    <scope>NUCLEOTIDE SEQUENCE [LARGE SCALE GENOMIC DNA]</scope>
    <source>
        <tissue evidence="4">Leaf</tissue>
    </source>
</reference>
<dbReference type="PANTHER" id="PTHR13068">
    <property type="entry name" value="CGI-12 PROTEIN-RELATED"/>
    <property type="match status" value="1"/>
</dbReference>
<dbReference type="Gene3D" id="1.25.70.10">
    <property type="entry name" value="Transcription termination factor 3, mitochondrial"/>
    <property type="match status" value="1"/>
</dbReference>
<dbReference type="AlphaFoldDB" id="A0ABD0ZP28"/>
<evidence type="ECO:0000256" key="1">
    <source>
        <dbReference type="ARBA" id="ARBA00007692"/>
    </source>
</evidence>
<evidence type="ECO:0000256" key="3">
    <source>
        <dbReference type="ARBA" id="ARBA00022946"/>
    </source>
</evidence>
<gene>
    <name evidence="4" type="ORF">V5N11_036331</name>
</gene>
<comment type="caution">
    <text evidence="4">The sequence shown here is derived from an EMBL/GenBank/DDBJ whole genome shotgun (WGS) entry which is preliminary data.</text>
</comment>
<accession>A0ABD0ZP28</accession>
<dbReference type="EMBL" id="JBANAX010000799">
    <property type="protein sequence ID" value="KAL1193034.1"/>
    <property type="molecule type" value="Genomic_DNA"/>
</dbReference>
<sequence length="104" mass="12218">MRFPNCVTVSDKKIMYTMDYPVNNIGLQARDIVARPVVLGLSMEKRIKPRNQVISLLISERLVKKEDINYFTMLKMKSFELMDKFVLKHQNEMPQLIQTPTSNR</sequence>
<dbReference type="GO" id="GO:0005737">
    <property type="term" value="C:cytoplasm"/>
    <property type="evidence" value="ECO:0007669"/>
    <property type="project" value="UniProtKB-ARBA"/>
</dbReference>
<evidence type="ECO:0000256" key="2">
    <source>
        <dbReference type="ARBA" id="ARBA00022472"/>
    </source>
</evidence>
<evidence type="ECO:0000313" key="4">
    <source>
        <dbReference type="EMBL" id="KAL1193034.1"/>
    </source>
</evidence>